<accession>A0A8J3VH17</accession>
<comment type="caution">
    <text evidence="2">The sequence shown here is derived from an EMBL/GenBank/DDBJ whole genome shotgun (WGS) entry which is preliminary data.</text>
</comment>
<evidence type="ECO:0000313" key="2">
    <source>
        <dbReference type="EMBL" id="GIH06040.1"/>
    </source>
</evidence>
<dbReference type="InterPro" id="IPR047603">
    <property type="entry name" value="FxsC_N"/>
</dbReference>
<organism evidence="2 3">
    <name type="scientific">Rhizocola hellebori</name>
    <dbReference type="NCBI Taxonomy" id="1392758"/>
    <lineage>
        <taxon>Bacteria</taxon>
        <taxon>Bacillati</taxon>
        <taxon>Actinomycetota</taxon>
        <taxon>Actinomycetes</taxon>
        <taxon>Micromonosporales</taxon>
        <taxon>Micromonosporaceae</taxon>
        <taxon>Rhizocola</taxon>
    </lineage>
</organism>
<gene>
    <name evidence="2" type="ORF">Rhe02_41070</name>
</gene>
<dbReference type="NCBIfam" id="NF040588">
    <property type="entry name" value="FxsC_Nterm"/>
    <property type="match status" value="1"/>
</dbReference>
<dbReference type="EMBL" id="BONY01000023">
    <property type="protein sequence ID" value="GIH06040.1"/>
    <property type="molecule type" value="Genomic_DNA"/>
</dbReference>
<dbReference type="SUPFAM" id="SSF52200">
    <property type="entry name" value="Toll/Interleukin receptor TIR domain"/>
    <property type="match status" value="1"/>
</dbReference>
<dbReference type="InterPro" id="IPR035897">
    <property type="entry name" value="Toll_tir_struct_dom_sf"/>
</dbReference>
<dbReference type="Pfam" id="PF13676">
    <property type="entry name" value="TIR_2"/>
    <property type="match status" value="1"/>
</dbReference>
<sequence>MRYVSDEKLEESGAPVFFVSYARSKPANSPVLPPHETNAHVQRLFRDLTQHVNQLVPLSAGCDPGFMDMTMTGGALWERELRTNAGSCQVLICLLSPPYLRSEWCAMEWDIFSAREVVRRSDGKPASETMIVPVLWVPILEELPKMIDEVTLFSPRDLHDSNISPMYEREGLYGILNTDPGAYPALVWKLAKHIQVLQAKYEVLPKVPDSIDGLNRHFFKEPG</sequence>
<dbReference type="Gene3D" id="3.40.50.10140">
    <property type="entry name" value="Toll/interleukin-1 receptor homology (TIR) domain"/>
    <property type="match status" value="1"/>
</dbReference>
<feature type="domain" description="TIR" evidence="1">
    <location>
        <begin position="59"/>
        <end position="137"/>
    </location>
</feature>
<name>A0A8J3VH17_9ACTN</name>
<evidence type="ECO:0000313" key="3">
    <source>
        <dbReference type="Proteomes" id="UP000612899"/>
    </source>
</evidence>
<dbReference type="GO" id="GO:0007165">
    <property type="term" value="P:signal transduction"/>
    <property type="evidence" value="ECO:0007669"/>
    <property type="project" value="InterPro"/>
</dbReference>
<keyword evidence="3" id="KW-1185">Reference proteome</keyword>
<reference evidence="2" key="1">
    <citation type="submission" date="2021-01" db="EMBL/GenBank/DDBJ databases">
        <title>Whole genome shotgun sequence of Rhizocola hellebori NBRC 109834.</title>
        <authorList>
            <person name="Komaki H."/>
            <person name="Tamura T."/>
        </authorList>
    </citation>
    <scope>NUCLEOTIDE SEQUENCE</scope>
    <source>
        <strain evidence="2">NBRC 109834</strain>
    </source>
</reference>
<dbReference type="InterPro" id="IPR000157">
    <property type="entry name" value="TIR_dom"/>
</dbReference>
<protein>
    <recommendedName>
        <fullName evidence="1">TIR domain-containing protein</fullName>
    </recommendedName>
</protein>
<dbReference type="AlphaFoldDB" id="A0A8J3VH17"/>
<evidence type="ECO:0000259" key="1">
    <source>
        <dbReference type="Pfam" id="PF13676"/>
    </source>
</evidence>
<proteinExistence type="predicted"/>
<dbReference type="Proteomes" id="UP000612899">
    <property type="component" value="Unassembled WGS sequence"/>
</dbReference>